<comment type="caution">
    <text evidence="3">The sequence shown here is derived from an EMBL/GenBank/DDBJ whole genome shotgun (WGS) entry which is preliminary data.</text>
</comment>
<dbReference type="EMBL" id="ATBP01000155">
    <property type="protein sequence ID" value="ETR72367.1"/>
    <property type="molecule type" value="Genomic_DNA"/>
</dbReference>
<reference evidence="4" key="1">
    <citation type="submission" date="2012-11" db="EMBL/GenBank/DDBJ databases">
        <authorList>
            <person name="Lucero-Rivera Y.E."/>
            <person name="Tovar-Ramirez D."/>
        </authorList>
    </citation>
    <scope>NUCLEOTIDE SEQUENCE [LARGE SCALE GENOMIC DNA]</scope>
    <source>
        <strain evidence="4">Araruama</strain>
    </source>
</reference>
<sequence>MWTLVVLVACFIGQSFAIDVNQIHICKDVIDLAPIEVDSSFDAYVGKLYCFTKIVDVAAPPTQIYHVWFYENAEIARVPLDIGGVQWRTYSSKVIPPTMVGNWQVLVLGPDENIIESVEFIVGN</sequence>
<dbReference type="AlphaFoldDB" id="A0A1V1PBV7"/>
<dbReference type="Pfam" id="PF11141">
    <property type="entry name" value="DUF2914"/>
    <property type="match status" value="1"/>
</dbReference>
<evidence type="ECO:0000256" key="1">
    <source>
        <dbReference type="SAM" id="SignalP"/>
    </source>
</evidence>
<feature type="domain" description="DUF2914" evidence="2">
    <location>
        <begin position="62"/>
        <end position="121"/>
    </location>
</feature>
<accession>A0A1V1PBV7</accession>
<gene>
    <name evidence="3" type="ORF">OMM_07541</name>
</gene>
<dbReference type="Proteomes" id="UP000189670">
    <property type="component" value="Unassembled WGS sequence"/>
</dbReference>
<name>A0A1V1PBV7_9BACT</name>
<organism evidence="3 4">
    <name type="scientific">Candidatus Magnetoglobus multicellularis str. Araruama</name>
    <dbReference type="NCBI Taxonomy" id="890399"/>
    <lineage>
        <taxon>Bacteria</taxon>
        <taxon>Pseudomonadati</taxon>
        <taxon>Thermodesulfobacteriota</taxon>
        <taxon>Desulfobacteria</taxon>
        <taxon>Desulfobacterales</taxon>
        <taxon>Desulfobacteraceae</taxon>
        <taxon>Candidatus Magnetoglobus</taxon>
    </lineage>
</organism>
<dbReference type="InterPro" id="IPR022606">
    <property type="entry name" value="DUF2914"/>
</dbReference>
<evidence type="ECO:0000259" key="2">
    <source>
        <dbReference type="Pfam" id="PF11141"/>
    </source>
</evidence>
<feature type="signal peptide" evidence="1">
    <location>
        <begin position="1"/>
        <end position="17"/>
    </location>
</feature>
<evidence type="ECO:0000313" key="3">
    <source>
        <dbReference type="EMBL" id="ETR72367.1"/>
    </source>
</evidence>
<keyword evidence="1" id="KW-0732">Signal</keyword>
<feature type="chain" id="PRO_5012324150" description="DUF2914 domain-containing protein" evidence="1">
    <location>
        <begin position="18"/>
        <end position="124"/>
    </location>
</feature>
<evidence type="ECO:0000313" key="4">
    <source>
        <dbReference type="Proteomes" id="UP000189670"/>
    </source>
</evidence>
<protein>
    <recommendedName>
        <fullName evidence="2">DUF2914 domain-containing protein</fullName>
    </recommendedName>
</protein>
<proteinExistence type="predicted"/>